<reference evidence="2" key="1">
    <citation type="journal article" date="2020" name="Stud. Mycol.">
        <title>101 Dothideomycetes genomes: a test case for predicting lifestyles and emergence of pathogens.</title>
        <authorList>
            <person name="Haridas S."/>
            <person name="Albert R."/>
            <person name="Binder M."/>
            <person name="Bloem J."/>
            <person name="Labutti K."/>
            <person name="Salamov A."/>
            <person name="Andreopoulos B."/>
            <person name="Baker S."/>
            <person name="Barry K."/>
            <person name="Bills G."/>
            <person name="Bluhm B."/>
            <person name="Cannon C."/>
            <person name="Castanera R."/>
            <person name="Culley D."/>
            <person name="Daum C."/>
            <person name="Ezra D."/>
            <person name="Gonzalez J."/>
            <person name="Henrissat B."/>
            <person name="Kuo A."/>
            <person name="Liang C."/>
            <person name="Lipzen A."/>
            <person name="Lutzoni F."/>
            <person name="Magnuson J."/>
            <person name="Mondo S."/>
            <person name="Nolan M."/>
            <person name="Ohm R."/>
            <person name="Pangilinan J."/>
            <person name="Park H.-J."/>
            <person name="Ramirez L."/>
            <person name="Alfaro M."/>
            <person name="Sun H."/>
            <person name="Tritt A."/>
            <person name="Yoshinaga Y."/>
            <person name="Zwiers L.-H."/>
            <person name="Turgeon B."/>
            <person name="Goodwin S."/>
            <person name="Spatafora J."/>
            <person name="Crous P."/>
            <person name="Grigoriev I."/>
        </authorList>
    </citation>
    <scope>NUCLEOTIDE SEQUENCE</scope>
    <source>
        <strain evidence="2">CBS 627.86</strain>
    </source>
</reference>
<evidence type="ECO:0000313" key="3">
    <source>
        <dbReference type="Proteomes" id="UP000799770"/>
    </source>
</evidence>
<evidence type="ECO:0008006" key="4">
    <source>
        <dbReference type="Google" id="ProtNLM"/>
    </source>
</evidence>
<sequence length="341" mass="38139">MSKPQVLIVGCGAVGLSVGYFLSSGASITYLVRPGRKSAFQAPRNLYSYKENVLHTFDNYRVIEDPSEASGETFAFVFDTLDGHTAQSENGTKTLQKVGFLINEKQNRDSFVVYDAIDLDIEKHYATTLAISPDRLLFAGSMLAHQPTPLISTPAAADKTLMNKADMLYSYQPGNIGLVIFNTRPKLVKRLKEVYEQNGLLKITTLPAFAQPLTIVALLHMVTWHIDGWHEFDHLRQNQELWPLMLKAQKEILTLPRLGWTGWLLSLLFGSWMTTRLNVGVADGAIPLVMHEFNKFHHGGKVFKQDIGLLEGLLADGEKTGHMMPALRRVMEQGKKAEEVN</sequence>
<proteinExistence type="predicted"/>
<dbReference type="Proteomes" id="UP000799770">
    <property type="component" value="Unassembled WGS sequence"/>
</dbReference>
<keyword evidence="1" id="KW-0812">Transmembrane</keyword>
<accession>A0A6A5ZGX9</accession>
<organism evidence="2 3">
    <name type="scientific">Lophiotrema nucula</name>
    <dbReference type="NCBI Taxonomy" id="690887"/>
    <lineage>
        <taxon>Eukaryota</taxon>
        <taxon>Fungi</taxon>
        <taxon>Dikarya</taxon>
        <taxon>Ascomycota</taxon>
        <taxon>Pezizomycotina</taxon>
        <taxon>Dothideomycetes</taxon>
        <taxon>Pleosporomycetidae</taxon>
        <taxon>Pleosporales</taxon>
        <taxon>Lophiotremataceae</taxon>
        <taxon>Lophiotrema</taxon>
    </lineage>
</organism>
<name>A0A6A5ZGX9_9PLEO</name>
<keyword evidence="1" id="KW-1133">Transmembrane helix</keyword>
<protein>
    <recommendedName>
        <fullName evidence="4">Ketopantoate reductase PanE/ApbA C terminal-domain-containing protein</fullName>
    </recommendedName>
</protein>
<keyword evidence="3" id="KW-1185">Reference proteome</keyword>
<evidence type="ECO:0000256" key="1">
    <source>
        <dbReference type="SAM" id="Phobius"/>
    </source>
</evidence>
<feature type="transmembrane region" description="Helical" evidence="1">
    <location>
        <begin position="6"/>
        <end position="32"/>
    </location>
</feature>
<evidence type="ECO:0000313" key="2">
    <source>
        <dbReference type="EMBL" id="KAF2118017.1"/>
    </source>
</evidence>
<dbReference type="AlphaFoldDB" id="A0A6A5ZGX9"/>
<dbReference type="OrthoDB" id="3753531at2759"/>
<dbReference type="EMBL" id="ML977318">
    <property type="protein sequence ID" value="KAF2118017.1"/>
    <property type="molecule type" value="Genomic_DNA"/>
</dbReference>
<keyword evidence="1" id="KW-0472">Membrane</keyword>
<gene>
    <name evidence="2" type="ORF">BDV96DRAFT_571272</name>
</gene>